<protein>
    <submittedName>
        <fullName evidence="2">Uncharacterized protein</fullName>
    </submittedName>
</protein>
<evidence type="ECO:0000313" key="3">
    <source>
        <dbReference type="Proteomes" id="UP000602050"/>
    </source>
</evidence>
<keyword evidence="1" id="KW-0472">Membrane</keyword>
<dbReference type="EMBL" id="BMEV01000139">
    <property type="protein sequence ID" value="GFZ92410.1"/>
    <property type="molecule type" value="Genomic_DNA"/>
</dbReference>
<dbReference type="AlphaFoldDB" id="A0A8J2TU56"/>
<keyword evidence="1" id="KW-0812">Transmembrane</keyword>
<name>A0A8J2TU56_9BACI</name>
<proteinExistence type="predicted"/>
<sequence>MFDAFIMTNNFGEDQRYLDIGIIDTVKDLFVNLIGAIVFSMLGYLYARLSICSA</sequence>
<comment type="caution">
    <text evidence="2">The sequence shown here is derived from an EMBL/GenBank/DDBJ whole genome shotgun (WGS) entry which is preliminary data.</text>
</comment>
<evidence type="ECO:0000256" key="1">
    <source>
        <dbReference type="SAM" id="Phobius"/>
    </source>
</evidence>
<organism evidence="2 3">
    <name type="scientific">Compostibacillus humi</name>
    <dbReference type="NCBI Taxonomy" id="1245525"/>
    <lineage>
        <taxon>Bacteria</taxon>
        <taxon>Bacillati</taxon>
        <taxon>Bacillota</taxon>
        <taxon>Bacilli</taxon>
        <taxon>Bacillales</taxon>
        <taxon>Bacillaceae</taxon>
        <taxon>Compostibacillus</taxon>
    </lineage>
</organism>
<reference evidence="2" key="1">
    <citation type="journal article" date="2014" name="Int. J. Syst. Evol. Microbiol.">
        <title>Complete genome sequence of Corynebacterium casei LMG S-19264T (=DSM 44701T), isolated from a smear-ripened cheese.</title>
        <authorList>
            <consortium name="US DOE Joint Genome Institute (JGI-PGF)"/>
            <person name="Walter F."/>
            <person name="Albersmeier A."/>
            <person name="Kalinowski J."/>
            <person name="Ruckert C."/>
        </authorList>
    </citation>
    <scope>NUCLEOTIDE SEQUENCE</scope>
    <source>
        <strain evidence="2">CGMCC 1.12360</strain>
    </source>
</reference>
<feature type="transmembrane region" description="Helical" evidence="1">
    <location>
        <begin position="29"/>
        <end position="47"/>
    </location>
</feature>
<keyword evidence="1" id="KW-1133">Transmembrane helix</keyword>
<keyword evidence="3" id="KW-1185">Reference proteome</keyword>
<dbReference type="Proteomes" id="UP000602050">
    <property type="component" value="Unassembled WGS sequence"/>
</dbReference>
<accession>A0A8J2TU56</accession>
<evidence type="ECO:0000313" key="2">
    <source>
        <dbReference type="EMBL" id="GFZ92410.1"/>
    </source>
</evidence>
<reference evidence="2" key="2">
    <citation type="submission" date="2020-09" db="EMBL/GenBank/DDBJ databases">
        <authorList>
            <person name="Sun Q."/>
            <person name="Zhou Y."/>
        </authorList>
    </citation>
    <scope>NUCLEOTIDE SEQUENCE</scope>
    <source>
        <strain evidence="2">CGMCC 1.12360</strain>
    </source>
</reference>
<gene>
    <name evidence="2" type="ORF">GCM10010978_33210</name>
</gene>